<dbReference type="Gene3D" id="3.40.50.200">
    <property type="entry name" value="Peptidase S8/S53 domain"/>
    <property type="match status" value="1"/>
</dbReference>
<feature type="domain" description="Peptidase S8/S53" evidence="7">
    <location>
        <begin position="135"/>
        <end position="354"/>
    </location>
</feature>
<dbReference type="InterPro" id="IPR036852">
    <property type="entry name" value="Peptidase_S8/S53_dom_sf"/>
</dbReference>
<dbReference type="Proteomes" id="UP000769528">
    <property type="component" value="Unassembled WGS sequence"/>
</dbReference>
<dbReference type="PROSITE" id="PS51892">
    <property type="entry name" value="SUBTILASE"/>
    <property type="match status" value="1"/>
</dbReference>
<dbReference type="AlphaFoldDB" id="A0A9P8PNL4"/>
<dbReference type="EMBL" id="JAEUBF010000772">
    <property type="protein sequence ID" value="KAH3675443.1"/>
    <property type="molecule type" value="Genomic_DNA"/>
</dbReference>
<dbReference type="GO" id="GO:0006508">
    <property type="term" value="P:proteolysis"/>
    <property type="evidence" value="ECO:0007669"/>
    <property type="project" value="UniProtKB-KW"/>
</dbReference>
<evidence type="ECO:0000256" key="3">
    <source>
        <dbReference type="ARBA" id="ARBA00022801"/>
    </source>
</evidence>
<organism evidence="8 9">
    <name type="scientific">Wickerhamomyces mucosus</name>
    <dbReference type="NCBI Taxonomy" id="1378264"/>
    <lineage>
        <taxon>Eukaryota</taxon>
        <taxon>Fungi</taxon>
        <taxon>Dikarya</taxon>
        <taxon>Ascomycota</taxon>
        <taxon>Saccharomycotina</taxon>
        <taxon>Saccharomycetes</taxon>
        <taxon>Phaffomycetales</taxon>
        <taxon>Wickerhamomycetaceae</taxon>
        <taxon>Wickerhamomyces</taxon>
    </lineage>
</organism>
<name>A0A9P8PNL4_9ASCO</name>
<feature type="active site" description="Charge relay system" evidence="5">
    <location>
        <position position="143"/>
    </location>
</feature>
<reference evidence="8" key="2">
    <citation type="submission" date="2021-01" db="EMBL/GenBank/DDBJ databases">
        <authorList>
            <person name="Schikora-Tamarit M.A."/>
        </authorList>
    </citation>
    <scope>NUCLEOTIDE SEQUENCE</scope>
    <source>
        <strain evidence="8">CBS6341</strain>
    </source>
</reference>
<sequence length="400" mass="43350">MVKLLGVFVLSFFTISVLAVEFIAQFKKEYQLNEFLQKYYKVNDRNITALDISHLNLGLRSFEIDEFKGVIGDFSIGLIKELYNDKNIISLSLDRNLSLAEVQENSPKHLTRLSQPQSLRKGQSLDYVYDPTGGIGVDVFILDTGVQASNPEFSSRVTKLADFTGEDERLIDRNDYIGHGTYIAGLVGSETYGVAKKANLFDVRITKKNGKAKLSAVIRALNLILSNSKITKRPSVVVIPLIMKKNAILNGAVEALIKTGIPVIVPAGNNGEQACNFSPASAKGALTVGAIDVDTDLISSFSNWGACVDIFAPGVKVETTSNSARGEKTIKSGTSLSTGITAGLVAYYMGMGDNGWQAVDRVVSYSLGDKIPKANLESKPLTANRIAFNRQGEPNWGVSP</sequence>
<keyword evidence="3 5" id="KW-0378">Hydrolase</keyword>
<dbReference type="SUPFAM" id="SSF52743">
    <property type="entry name" value="Subtilisin-like"/>
    <property type="match status" value="1"/>
</dbReference>
<dbReference type="InterPro" id="IPR022398">
    <property type="entry name" value="Peptidase_S8_His-AS"/>
</dbReference>
<feature type="active site" description="Charge relay system" evidence="5">
    <location>
        <position position="335"/>
    </location>
</feature>
<dbReference type="PANTHER" id="PTHR43806">
    <property type="entry name" value="PEPTIDASE S8"/>
    <property type="match status" value="1"/>
</dbReference>
<accession>A0A9P8PNL4</accession>
<keyword evidence="9" id="KW-1185">Reference proteome</keyword>
<reference evidence="8" key="1">
    <citation type="journal article" date="2021" name="Open Biol.">
        <title>Shared evolutionary footprints suggest mitochondrial oxidative damage underlies multiple complex I losses in fungi.</title>
        <authorList>
            <person name="Schikora-Tamarit M.A."/>
            <person name="Marcet-Houben M."/>
            <person name="Nosek J."/>
            <person name="Gabaldon T."/>
        </authorList>
    </citation>
    <scope>NUCLEOTIDE SEQUENCE</scope>
    <source>
        <strain evidence="8">CBS6341</strain>
    </source>
</reference>
<evidence type="ECO:0000313" key="8">
    <source>
        <dbReference type="EMBL" id="KAH3675443.1"/>
    </source>
</evidence>
<keyword evidence="6" id="KW-0732">Signal</keyword>
<feature type="chain" id="PRO_5040281432" description="Peptidase S8/S53 domain-containing protein" evidence="6">
    <location>
        <begin position="20"/>
        <end position="400"/>
    </location>
</feature>
<evidence type="ECO:0000259" key="7">
    <source>
        <dbReference type="Pfam" id="PF00082"/>
    </source>
</evidence>
<comment type="similarity">
    <text evidence="1 5">Belongs to the peptidase S8 family.</text>
</comment>
<evidence type="ECO:0000256" key="6">
    <source>
        <dbReference type="SAM" id="SignalP"/>
    </source>
</evidence>
<evidence type="ECO:0000256" key="5">
    <source>
        <dbReference type="PROSITE-ProRule" id="PRU01240"/>
    </source>
</evidence>
<dbReference type="PROSITE" id="PS00136">
    <property type="entry name" value="SUBTILASE_ASP"/>
    <property type="match status" value="1"/>
</dbReference>
<evidence type="ECO:0000313" key="9">
    <source>
        <dbReference type="Proteomes" id="UP000769528"/>
    </source>
</evidence>
<proteinExistence type="inferred from homology"/>
<dbReference type="CDD" id="cd04077">
    <property type="entry name" value="Peptidases_S8_PCSK9_ProteinaseK_like"/>
    <property type="match status" value="1"/>
</dbReference>
<dbReference type="InterPro" id="IPR034193">
    <property type="entry name" value="PCSK9_ProteinaseK-like"/>
</dbReference>
<dbReference type="PANTHER" id="PTHR43806:SF13">
    <property type="entry name" value="SUBTILASE-TYPE PROTEINASE RRT12"/>
    <property type="match status" value="1"/>
</dbReference>
<dbReference type="GO" id="GO:0004252">
    <property type="term" value="F:serine-type endopeptidase activity"/>
    <property type="evidence" value="ECO:0007669"/>
    <property type="project" value="UniProtKB-UniRule"/>
</dbReference>
<dbReference type="Pfam" id="PF00082">
    <property type="entry name" value="Peptidase_S8"/>
    <property type="match status" value="1"/>
</dbReference>
<gene>
    <name evidence="8" type="ORF">WICMUC_002732</name>
</gene>
<dbReference type="PROSITE" id="PS00137">
    <property type="entry name" value="SUBTILASE_HIS"/>
    <property type="match status" value="1"/>
</dbReference>
<dbReference type="PRINTS" id="PR00723">
    <property type="entry name" value="SUBTILISIN"/>
</dbReference>
<protein>
    <recommendedName>
        <fullName evidence="7">Peptidase S8/S53 domain-containing protein</fullName>
    </recommendedName>
</protein>
<dbReference type="InterPro" id="IPR015500">
    <property type="entry name" value="Peptidase_S8_subtilisin-rel"/>
</dbReference>
<feature type="signal peptide" evidence="6">
    <location>
        <begin position="1"/>
        <end position="19"/>
    </location>
</feature>
<dbReference type="InterPro" id="IPR000209">
    <property type="entry name" value="Peptidase_S8/S53_dom"/>
</dbReference>
<dbReference type="InterPro" id="IPR023827">
    <property type="entry name" value="Peptidase_S8_Asp-AS"/>
</dbReference>
<keyword evidence="2 5" id="KW-0645">Protease</keyword>
<evidence type="ECO:0000256" key="1">
    <source>
        <dbReference type="ARBA" id="ARBA00011073"/>
    </source>
</evidence>
<dbReference type="InterPro" id="IPR050131">
    <property type="entry name" value="Peptidase_S8_subtilisin-like"/>
</dbReference>
<keyword evidence="4 5" id="KW-0720">Serine protease</keyword>
<comment type="caution">
    <text evidence="8">The sequence shown here is derived from an EMBL/GenBank/DDBJ whole genome shotgun (WGS) entry which is preliminary data.</text>
</comment>
<dbReference type="OrthoDB" id="206201at2759"/>
<evidence type="ECO:0000256" key="2">
    <source>
        <dbReference type="ARBA" id="ARBA00022670"/>
    </source>
</evidence>
<evidence type="ECO:0000256" key="4">
    <source>
        <dbReference type="ARBA" id="ARBA00022825"/>
    </source>
</evidence>
<feature type="active site" description="Charge relay system" evidence="5">
    <location>
        <position position="179"/>
    </location>
</feature>